<keyword evidence="2" id="KW-1185">Reference proteome</keyword>
<organism evidence="1 2">
    <name type="scientific">Grimontia celer</name>
    <dbReference type="NCBI Taxonomy" id="1796497"/>
    <lineage>
        <taxon>Bacteria</taxon>
        <taxon>Pseudomonadati</taxon>
        <taxon>Pseudomonadota</taxon>
        <taxon>Gammaproteobacteria</taxon>
        <taxon>Vibrionales</taxon>
        <taxon>Vibrionaceae</taxon>
        <taxon>Grimontia</taxon>
    </lineage>
</organism>
<evidence type="ECO:0000313" key="2">
    <source>
        <dbReference type="Proteomes" id="UP000071641"/>
    </source>
</evidence>
<evidence type="ECO:0000313" key="1">
    <source>
        <dbReference type="EMBL" id="CZF78524.1"/>
    </source>
</evidence>
<reference evidence="2" key="1">
    <citation type="submission" date="2016-02" db="EMBL/GenBank/DDBJ databases">
        <authorList>
            <person name="Rodrigo-Torres Lidia"/>
            <person name="Arahal R.David."/>
        </authorList>
    </citation>
    <scope>NUCLEOTIDE SEQUENCE [LARGE SCALE GENOMIC DNA]</scope>
    <source>
        <strain evidence="2">CECT 9029</strain>
    </source>
</reference>
<dbReference type="STRING" id="1796497.GCE9029_00892"/>
<dbReference type="Proteomes" id="UP000071641">
    <property type="component" value="Unassembled WGS sequence"/>
</dbReference>
<sequence length="30" mass="3274">MGDIVVSDCFQTDDKVSSILSNSLIVLNFI</sequence>
<proteinExistence type="predicted"/>
<name>A0A128EWG6_9GAMM</name>
<dbReference type="AlphaFoldDB" id="A0A128EWG6"/>
<accession>A0A128EWG6</accession>
<gene>
    <name evidence="1" type="ORF">GCE9029_00892</name>
</gene>
<dbReference type="EMBL" id="FIZX01000001">
    <property type="protein sequence ID" value="CZF78524.1"/>
    <property type="molecule type" value="Genomic_DNA"/>
</dbReference>
<protein>
    <submittedName>
        <fullName evidence="1">Uncharacterized protein</fullName>
    </submittedName>
</protein>